<evidence type="ECO:0000256" key="7">
    <source>
        <dbReference type="PIRSR" id="PIRSR038994-2"/>
    </source>
</evidence>
<dbReference type="RefSeq" id="WP_232229603.1">
    <property type="nucleotide sequence ID" value="NZ_AXCZ01000025.1"/>
</dbReference>
<comment type="similarity">
    <text evidence="1 5">Belongs to the metallo-dependent hydrolases superfamily. NagA family.</text>
</comment>
<dbReference type="AlphaFoldDB" id="A0A0A0C0Q7"/>
<keyword evidence="4 5" id="KW-0119">Carbohydrate metabolism</keyword>
<name>A0A0A0C0Q7_9CELL</name>
<evidence type="ECO:0000256" key="4">
    <source>
        <dbReference type="ARBA" id="ARBA00023277"/>
    </source>
</evidence>
<evidence type="ECO:0000256" key="1">
    <source>
        <dbReference type="ARBA" id="ARBA00010716"/>
    </source>
</evidence>
<comment type="caution">
    <text evidence="10">The sequence shown here is derived from an EMBL/GenBank/DDBJ whole genome shotgun (WGS) entry which is preliminary data.</text>
</comment>
<gene>
    <name evidence="10" type="ORF">N869_10205</name>
</gene>
<dbReference type="Gene3D" id="2.30.40.10">
    <property type="entry name" value="Urease, subunit C, domain 1"/>
    <property type="match status" value="1"/>
</dbReference>
<feature type="binding site" evidence="7">
    <location>
        <begin position="244"/>
        <end position="245"/>
    </location>
    <ligand>
        <name>substrate</name>
    </ligand>
</feature>
<dbReference type="InterPro" id="IPR006680">
    <property type="entry name" value="Amidohydro-rel"/>
</dbReference>
<dbReference type="PANTHER" id="PTHR11113:SF14">
    <property type="entry name" value="N-ACETYLGLUCOSAMINE-6-PHOSPHATE DEACETYLASE"/>
    <property type="match status" value="1"/>
</dbReference>
<feature type="domain" description="Amidohydrolase-related" evidence="9">
    <location>
        <begin position="63"/>
        <end position="406"/>
    </location>
</feature>
<protein>
    <submittedName>
        <fullName evidence="10">N-acetylglucosamine 6-phosphate deacetylase</fullName>
    </submittedName>
</protein>
<feature type="active site" description="Proton donor/acceptor" evidence="6">
    <location>
        <position position="302"/>
    </location>
</feature>
<dbReference type="SUPFAM" id="SSF51338">
    <property type="entry name" value="Composite domain of metallo-dependent hydrolases"/>
    <property type="match status" value="1"/>
</dbReference>
<evidence type="ECO:0000313" key="11">
    <source>
        <dbReference type="Proteomes" id="UP000054314"/>
    </source>
</evidence>
<dbReference type="Proteomes" id="UP000054314">
    <property type="component" value="Unassembled WGS sequence"/>
</dbReference>
<evidence type="ECO:0000256" key="8">
    <source>
        <dbReference type="PIRSR" id="PIRSR038994-3"/>
    </source>
</evidence>
<dbReference type="InterPro" id="IPR003764">
    <property type="entry name" value="GlcNAc_6-P_deAcase"/>
</dbReference>
<keyword evidence="3 5" id="KW-0378">Hydrolase</keyword>
<dbReference type="PIRSF" id="PIRSF038994">
    <property type="entry name" value="NagA"/>
    <property type="match status" value="1"/>
</dbReference>
<dbReference type="Gene3D" id="3.20.20.140">
    <property type="entry name" value="Metal-dependent hydrolases"/>
    <property type="match status" value="1"/>
</dbReference>
<proteinExistence type="inferred from homology"/>
<dbReference type="Pfam" id="PF01979">
    <property type="entry name" value="Amidohydro_1"/>
    <property type="match status" value="1"/>
</dbReference>
<evidence type="ECO:0000259" key="9">
    <source>
        <dbReference type="Pfam" id="PF01979"/>
    </source>
</evidence>
<feature type="binding site" evidence="8">
    <location>
        <position position="208"/>
    </location>
    <ligand>
        <name>Zn(2+)</name>
        <dbReference type="ChEBI" id="CHEBI:29105"/>
    </ligand>
</feature>
<dbReference type="GO" id="GO:0008448">
    <property type="term" value="F:N-acetylglucosamine-6-phosphate deacetylase activity"/>
    <property type="evidence" value="ECO:0007669"/>
    <property type="project" value="InterPro"/>
</dbReference>
<evidence type="ECO:0000256" key="2">
    <source>
        <dbReference type="ARBA" id="ARBA00022723"/>
    </source>
</evidence>
<organism evidence="10 11">
    <name type="scientific">Cellulomonas bogoriensis 69B4 = DSM 16987</name>
    <dbReference type="NCBI Taxonomy" id="1386082"/>
    <lineage>
        <taxon>Bacteria</taxon>
        <taxon>Bacillati</taxon>
        <taxon>Actinomycetota</taxon>
        <taxon>Actinomycetes</taxon>
        <taxon>Micrococcales</taxon>
        <taxon>Cellulomonadaceae</taxon>
        <taxon>Cellulomonas</taxon>
    </lineage>
</organism>
<evidence type="ECO:0000256" key="6">
    <source>
        <dbReference type="PIRSR" id="PIRSR038994-1"/>
    </source>
</evidence>
<reference evidence="10 11" key="1">
    <citation type="submission" date="2013-08" db="EMBL/GenBank/DDBJ databases">
        <title>Genome sequencing of Cellulomonas bogoriensis 69B4.</title>
        <authorList>
            <person name="Chen F."/>
            <person name="Li Y."/>
            <person name="Wang G."/>
        </authorList>
    </citation>
    <scope>NUCLEOTIDE SEQUENCE [LARGE SCALE GENOMIC DNA]</scope>
    <source>
        <strain evidence="10 11">69B4</strain>
    </source>
</reference>
<feature type="binding site" evidence="8">
    <location>
        <position position="241"/>
    </location>
    <ligand>
        <name>Zn(2+)</name>
        <dbReference type="ChEBI" id="CHEBI:29105"/>
    </ligand>
</feature>
<dbReference type="SUPFAM" id="SSF51556">
    <property type="entry name" value="Metallo-dependent hydrolases"/>
    <property type="match status" value="1"/>
</dbReference>
<accession>A0A0A0C0Q7</accession>
<feature type="binding site" evidence="7">
    <location>
        <position position="150"/>
    </location>
    <ligand>
        <name>substrate</name>
    </ligand>
</feature>
<keyword evidence="11" id="KW-1185">Reference proteome</keyword>
<dbReference type="GO" id="GO:0046872">
    <property type="term" value="F:metal ion binding"/>
    <property type="evidence" value="ECO:0007669"/>
    <property type="project" value="UniProtKB-KW"/>
</dbReference>
<evidence type="ECO:0000256" key="3">
    <source>
        <dbReference type="ARBA" id="ARBA00022801"/>
    </source>
</evidence>
<comment type="cofactor">
    <cofactor evidence="8">
        <name>a divalent metal cation</name>
        <dbReference type="ChEBI" id="CHEBI:60240"/>
    </cofactor>
    <text evidence="8">Binds 1 divalent metal cation per subunit.</text>
</comment>
<keyword evidence="2 8" id="KW-0479">Metal-binding</keyword>
<dbReference type="InterPro" id="IPR032466">
    <property type="entry name" value="Metal_Hydrolase"/>
</dbReference>
<dbReference type="GO" id="GO:0006046">
    <property type="term" value="P:N-acetylglucosamine catabolic process"/>
    <property type="evidence" value="ECO:0007669"/>
    <property type="project" value="TreeGrafter"/>
</dbReference>
<dbReference type="EMBL" id="AXCZ01000025">
    <property type="protein sequence ID" value="KGM13766.1"/>
    <property type="molecule type" value="Genomic_DNA"/>
</dbReference>
<evidence type="ECO:0000256" key="5">
    <source>
        <dbReference type="PIRNR" id="PIRNR038994"/>
    </source>
</evidence>
<feature type="binding site" evidence="7">
    <location>
        <position position="279"/>
    </location>
    <ligand>
        <name>substrate</name>
    </ligand>
</feature>
<dbReference type="InterPro" id="IPR011059">
    <property type="entry name" value="Metal-dep_hydrolase_composite"/>
</dbReference>
<feature type="binding site" evidence="7">
    <location>
        <begin position="335"/>
        <end position="337"/>
    </location>
    <ligand>
        <name>substrate</name>
    </ligand>
</feature>
<sequence>MDRDLEGSGGTGRGRPVVLRGRLLGAGPEVADGCVVAGERVLWSGPSGSLPPVFVAPPVSDDVVVPGLVDLHCHGGGGVDLGSVRSTGDVRRALEVHWRSGTTSVVASVMTARWVHMLGAATVLTAAAERGDLAGVHLEGPFLSPHHAGAQDGRFMRPGSARSVHEAADAFGGHLVSMTMAPEVPGVLGQDGAWSAAGLLGVLPSLGHTRASADTARAALEQARSDLAAAGARSTRPTVTHLFNGMPVPHHRDPGPVLECLAAAGRGAAVLELVADGVHLAPQTVRAVLEMVGPRSVALVSDATPAAGLGDREVPWGEGVVRVRDGVARTGCGALAGGASTLIDVLRSTVRSGVPLVEALRSATATPARVLGRADLGHLRPGAKADMVVLGPELEVRSVVRGGVVVPPVEHENMRP</sequence>
<feature type="binding site" evidence="8">
    <location>
        <position position="139"/>
    </location>
    <ligand>
        <name>Zn(2+)</name>
        <dbReference type="ChEBI" id="CHEBI:29105"/>
    </ligand>
</feature>
<feature type="binding site" evidence="7">
    <location>
        <position position="252"/>
    </location>
    <ligand>
        <name>substrate</name>
    </ligand>
</feature>
<evidence type="ECO:0000313" key="10">
    <source>
        <dbReference type="EMBL" id="KGM13766.1"/>
    </source>
</evidence>
<dbReference type="PANTHER" id="PTHR11113">
    <property type="entry name" value="N-ACETYLGLUCOSAMINE-6-PHOSPHATE DEACETYLASE"/>
    <property type="match status" value="1"/>
</dbReference>